<dbReference type="RefSeq" id="WP_221306151.1">
    <property type="nucleotide sequence ID" value="NZ_JACHIG010000005.1"/>
</dbReference>
<organism evidence="1 2">
    <name type="scientific">Prosthecobacter vanneervenii</name>
    <dbReference type="NCBI Taxonomy" id="48466"/>
    <lineage>
        <taxon>Bacteria</taxon>
        <taxon>Pseudomonadati</taxon>
        <taxon>Verrucomicrobiota</taxon>
        <taxon>Verrucomicrobiia</taxon>
        <taxon>Verrucomicrobiales</taxon>
        <taxon>Verrucomicrobiaceae</taxon>
        <taxon>Prosthecobacter</taxon>
    </lineage>
</organism>
<proteinExistence type="predicted"/>
<accession>A0A7W7YBM8</accession>
<keyword evidence="2" id="KW-1185">Reference proteome</keyword>
<dbReference type="Proteomes" id="UP000590740">
    <property type="component" value="Unassembled WGS sequence"/>
</dbReference>
<dbReference type="EMBL" id="JACHIG010000005">
    <property type="protein sequence ID" value="MBB5033027.1"/>
    <property type="molecule type" value="Genomic_DNA"/>
</dbReference>
<dbReference type="AlphaFoldDB" id="A0A7W7YBM8"/>
<evidence type="ECO:0008006" key="3">
    <source>
        <dbReference type="Google" id="ProtNLM"/>
    </source>
</evidence>
<evidence type="ECO:0000313" key="1">
    <source>
        <dbReference type="EMBL" id="MBB5033027.1"/>
    </source>
</evidence>
<reference evidence="1 2" key="1">
    <citation type="submission" date="2020-08" db="EMBL/GenBank/DDBJ databases">
        <title>Genomic Encyclopedia of Type Strains, Phase IV (KMG-IV): sequencing the most valuable type-strain genomes for metagenomic binning, comparative biology and taxonomic classification.</title>
        <authorList>
            <person name="Goeker M."/>
        </authorList>
    </citation>
    <scope>NUCLEOTIDE SEQUENCE [LARGE SCALE GENOMIC DNA]</scope>
    <source>
        <strain evidence="1 2">DSM 12252</strain>
    </source>
</reference>
<evidence type="ECO:0000313" key="2">
    <source>
        <dbReference type="Proteomes" id="UP000590740"/>
    </source>
</evidence>
<sequence>MKDSELAFTEQSPQQQVVEAASAMLRGELGIIEGSRLLAGLCCRVSSLEHDPDFLCFVGIDSETDHLPIGEIRQHWASEALAVKDAEIRAAESFHRDHAIAACQVLLRRFHGGGLA</sequence>
<name>A0A7W7YBM8_9BACT</name>
<comment type="caution">
    <text evidence="1">The sequence shown here is derived from an EMBL/GenBank/DDBJ whole genome shotgun (WGS) entry which is preliminary data.</text>
</comment>
<gene>
    <name evidence="1" type="ORF">HNQ65_002610</name>
</gene>
<protein>
    <recommendedName>
        <fullName evidence="3">DUF2489 domain-containing protein</fullName>
    </recommendedName>
</protein>